<organism evidence="1 2">
    <name type="scientific">Timema podura</name>
    <name type="common">Walking stick</name>
    <dbReference type="NCBI Taxonomy" id="61482"/>
    <lineage>
        <taxon>Eukaryota</taxon>
        <taxon>Metazoa</taxon>
        <taxon>Ecdysozoa</taxon>
        <taxon>Arthropoda</taxon>
        <taxon>Hexapoda</taxon>
        <taxon>Insecta</taxon>
        <taxon>Pterygota</taxon>
        <taxon>Neoptera</taxon>
        <taxon>Polyneoptera</taxon>
        <taxon>Phasmatodea</taxon>
        <taxon>Timematodea</taxon>
        <taxon>Timematoidea</taxon>
        <taxon>Timematidae</taxon>
        <taxon>Timema</taxon>
    </lineage>
</organism>
<reference evidence="1" key="1">
    <citation type="submission" date="2021-03" db="EMBL/GenBank/DDBJ databases">
        <authorList>
            <person name="Tran Van P."/>
        </authorList>
    </citation>
    <scope>NUCLEOTIDE SEQUENCE</scope>
</reference>
<accession>A0ABN7PEF4</accession>
<comment type="caution">
    <text evidence="1">The sequence shown here is derived from an EMBL/GenBank/DDBJ whole genome shotgun (WGS) entry which is preliminary data.</text>
</comment>
<dbReference type="EMBL" id="CAJPIN010051136">
    <property type="protein sequence ID" value="CAG2066168.1"/>
    <property type="molecule type" value="Genomic_DNA"/>
</dbReference>
<evidence type="ECO:0000313" key="2">
    <source>
        <dbReference type="Proteomes" id="UP001153148"/>
    </source>
</evidence>
<evidence type="ECO:0000313" key="1">
    <source>
        <dbReference type="EMBL" id="CAG2066168.1"/>
    </source>
</evidence>
<keyword evidence="2" id="KW-1185">Reference proteome</keyword>
<sequence length="164" mass="18185">MMGELRVEWKRQVAQIQMTALNYMIEHNCPEVIADPTGGYSLQIEELRTAPLGSCRSAFCRISEPQKRSKLKDPKVFLNQLTKIEEAVLRFVSGLSAPMLDLEKRDSFLGNLSVNVNHTGEVMVHLGVSAPVTEGLKTALTEYFQSGDGKDCNVTSLQLTDVGR</sequence>
<name>A0ABN7PEF4_TIMPD</name>
<dbReference type="Proteomes" id="UP001153148">
    <property type="component" value="Unassembled WGS sequence"/>
</dbReference>
<proteinExistence type="predicted"/>
<protein>
    <submittedName>
        <fullName evidence="1">Uncharacterized protein</fullName>
    </submittedName>
</protein>
<gene>
    <name evidence="1" type="ORF">TPAB3V08_LOCUS13111</name>
</gene>